<proteinExistence type="predicted"/>
<dbReference type="AlphaFoldDB" id="U4LT32"/>
<keyword evidence="2" id="KW-1185">Reference proteome</keyword>
<evidence type="ECO:0000313" key="2">
    <source>
        <dbReference type="Proteomes" id="UP000018144"/>
    </source>
</evidence>
<dbReference type="EMBL" id="HF935890">
    <property type="protein sequence ID" value="CCX32595.1"/>
    <property type="molecule type" value="Genomic_DNA"/>
</dbReference>
<sequence>MGSSSDPMDLSEEPVILSDEPAALSDAPVITTRKHLITINPSWCKSHRQIRKPSKSPWLPQKNNSQIVDVGYYIVFGGQHGHCTLYPQILLITSNIQTNTPVLVNA</sequence>
<protein>
    <submittedName>
        <fullName evidence="1">Uncharacterized protein</fullName>
    </submittedName>
</protein>
<accession>U4LT32</accession>
<reference evidence="1 2" key="1">
    <citation type="journal article" date="2013" name="PLoS Genet.">
        <title>The genome and development-dependent transcriptomes of Pyronema confluens: a window into fungal evolution.</title>
        <authorList>
            <person name="Traeger S."/>
            <person name="Altegoer F."/>
            <person name="Freitag M."/>
            <person name="Gabaldon T."/>
            <person name="Kempken F."/>
            <person name="Kumar A."/>
            <person name="Marcet-Houben M."/>
            <person name="Poggeler S."/>
            <person name="Stajich J.E."/>
            <person name="Nowrousian M."/>
        </authorList>
    </citation>
    <scope>NUCLEOTIDE SEQUENCE [LARGE SCALE GENOMIC DNA]</scope>
    <source>
        <strain evidence="2">CBS 100304</strain>
        <tissue evidence="1">Vegetative mycelium</tissue>
    </source>
</reference>
<name>U4LT32_PYROM</name>
<gene>
    <name evidence="1" type="ORF">PCON_13435</name>
</gene>
<organism evidence="1 2">
    <name type="scientific">Pyronema omphalodes (strain CBS 100304)</name>
    <name type="common">Pyronema confluens</name>
    <dbReference type="NCBI Taxonomy" id="1076935"/>
    <lineage>
        <taxon>Eukaryota</taxon>
        <taxon>Fungi</taxon>
        <taxon>Dikarya</taxon>
        <taxon>Ascomycota</taxon>
        <taxon>Pezizomycotina</taxon>
        <taxon>Pezizomycetes</taxon>
        <taxon>Pezizales</taxon>
        <taxon>Pyronemataceae</taxon>
        <taxon>Pyronema</taxon>
    </lineage>
</organism>
<dbReference type="Proteomes" id="UP000018144">
    <property type="component" value="Unassembled WGS sequence"/>
</dbReference>
<evidence type="ECO:0000313" key="1">
    <source>
        <dbReference type="EMBL" id="CCX32595.1"/>
    </source>
</evidence>